<evidence type="ECO:0000313" key="5">
    <source>
        <dbReference type="Proteomes" id="UP001177023"/>
    </source>
</evidence>
<sequence length="91" mass="10253">MLAVFFCLLLYVSTFSTVQCIETESPQSDAVPEQLDLSIVVLLVGMFAGCLVMVTLLIVCWMKLPMKDEFEPASEMTPSPSEKRKERLDFD</sequence>
<feature type="compositionally biased region" description="Basic and acidic residues" evidence="1">
    <location>
        <begin position="81"/>
        <end position="91"/>
    </location>
</feature>
<feature type="transmembrane region" description="Helical" evidence="2">
    <location>
        <begin position="39"/>
        <end position="61"/>
    </location>
</feature>
<dbReference type="Proteomes" id="UP001177023">
    <property type="component" value="Unassembled WGS sequence"/>
</dbReference>
<evidence type="ECO:0000256" key="3">
    <source>
        <dbReference type="SAM" id="SignalP"/>
    </source>
</evidence>
<comment type="caution">
    <text evidence="4">The sequence shown here is derived from an EMBL/GenBank/DDBJ whole genome shotgun (WGS) entry which is preliminary data.</text>
</comment>
<feature type="chain" id="PRO_5041405489" evidence="3">
    <location>
        <begin position="21"/>
        <end position="91"/>
    </location>
</feature>
<keyword evidence="2" id="KW-0472">Membrane</keyword>
<feature type="signal peptide" evidence="3">
    <location>
        <begin position="1"/>
        <end position="20"/>
    </location>
</feature>
<keyword evidence="2" id="KW-0812">Transmembrane</keyword>
<protein>
    <submittedName>
        <fullName evidence="4">Uncharacterized protein</fullName>
    </submittedName>
</protein>
<feature type="non-terminal residue" evidence="4">
    <location>
        <position position="1"/>
    </location>
</feature>
<dbReference type="AlphaFoldDB" id="A0AA36CFS2"/>
<gene>
    <name evidence="4" type="ORF">MSPICULIGERA_LOCUS6533</name>
</gene>
<dbReference type="EMBL" id="CATQJA010001633">
    <property type="protein sequence ID" value="CAJ0568002.1"/>
    <property type="molecule type" value="Genomic_DNA"/>
</dbReference>
<reference evidence="4" key="1">
    <citation type="submission" date="2023-06" db="EMBL/GenBank/DDBJ databases">
        <authorList>
            <person name="Delattre M."/>
        </authorList>
    </citation>
    <scope>NUCLEOTIDE SEQUENCE</scope>
    <source>
        <strain evidence="4">AF72</strain>
    </source>
</reference>
<keyword evidence="2" id="KW-1133">Transmembrane helix</keyword>
<feature type="region of interest" description="Disordered" evidence="1">
    <location>
        <begin position="71"/>
        <end position="91"/>
    </location>
</feature>
<keyword evidence="5" id="KW-1185">Reference proteome</keyword>
<evidence type="ECO:0000313" key="4">
    <source>
        <dbReference type="EMBL" id="CAJ0568002.1"/>
    </source>
</evidence>
<accession>A0AA36CFS2</accession>
<keyword evidence="3" id="KW-0732">Signal</keyword>
<name>A0AA36CFS2_9BILA</name>
<evidence type="ECO:0000256" key="1">
    <source>
        <dbReference type="SAM" id="MobiDB-lite"/>
    </source>
</evidence>
<proteinExistence type="predicted"/>
<organism evidence="4 5">
    <name type="scientific">Mesorhabditis spiculigera</name>
    <dbReference type="NCBI Taxonomy" id="96644"/>
    <lineage>
        <taxon>Eukaryota</taxon>
        <taxon>Metazoa</taxon>
        <taxon>Ecdysozoa</taxon>
        <taxon>Nematoda</taxon>
        <taxon>Chromadorea</taxon>
        <taxon>Rhabditida</taxon>
        <taxon>Rhabditina</taxon>
        <taxon>Rhabditomorpha</taxon>
        <taxon>Rhabditoidea</taxon>
        <taxon>Rhabditidae</taxon>
        <taxon>Mesorhabditinae</taxon>
        <taxon>Mesorhabditis</taxon>
    </lineage>
</organism>
<evidence type="ECO:0000256" key="2">
    <source>
        <dbReference type="SAM" id="Phobius"/>
    </source>
</evidence>